<gene>
    <name evidence="1" type="ORF">RGQ29_016178</name>
</gene>
<reference evidence="1 2" key="1">
    <citation type="journal article" date="2023" name="G3 (Bethesda)">
        <title>A haplotype-resolved chromosome-scale genome for Quercus rubra L. provides insights into the genetics of adaptive traits for red oak species.</title>
        <authorList>
            <person name="Kapoor B."/>
            <person name="Jenkins J."/>
            <person name="Schmutz J."/>
            <person name="Zhebentyayeva T."/>
            <person name="Kuelheim C."/>
            <person name="Coggeshall M."/>
            <person name="Heim C."/>
            <person name="Lasky J.R."/>
            <person name="Leites L."/>
            <person name="Islam-Faridi N."/>
            <person name="Romero-Severson J."/>
            <person name="DeLeo V.L."/>
            <person name="Lucas S.M."/>
            <person name="Lazic D."/>
            <person name="Gailing O."/>
            <person name="Carlson J."/>
            <person name="Staton M."/>
        </authorList>
    </citation>
    <scope>NUCLEOTIDE SEQUENCE [LARGE SCALE GENOMIC DNA]</scope>
    <source>
        <strain evidence="1">Pseudo-F2</strain>
    </source>
</reference>
<accession>A0AAN7IRQ7</accession>
<dbReference type="AlphaFoldDB" id="A0AAN7IRQ7"/>
<keyword evidence="2" id="KW-1185">Reference proteome</keyword>
<dbReference type="EMBL" id="JAXUIC010000004">
    <property type="protein sequence ID" value="KAK4591638.1"/>
    <property type="molecule type" value="Genomic_DNA"/>
</dbReference>
<dbReference type="Proteomes" id="UP001324115">
    <property type="component" value="Unassembled WGS sequence"/>
</dbReference>
<proteinExistence type="predicted"/>
<name>A0AAN7IRQ7_QUERU</name>
<comment type="caution">
    <text evidence="1">The sequence shown here is derived from an EMBL/GenBank/DDBJ whole genome shotgun (WGS) entry which is preliminary data.</text>
</comment>
<sequence>MSALCWWSSKSTYIQTVALVSNKTKDNKKRLCIIIRVIVVQPLVLVVEGVPRVPKVRGLVVRTRDGL</sequence>
<evidence type="ECO:0000313" key="1">
    <source>
        <dbReference type="EMBL" id="KAK4591638.1"/>
    </source>
</evidence>
<evidence type="ECO:0000313" key="2">
    <source>
        <dbReference type="Proteomes" id="UP001324115"/>
    </source>
</evidence>
<protein>
    <submittedName>
        <fullName evidence="1">Uncharacterized protein</fullName>
    </submittedName>
</protein>
<organism evidence="1 2">
    <name type="scientific">Quercus rubra</name>
    <name type="common">Northern red oak</name>
    <name type="synonym">Quercus borealis</name>
    <dbReference type="NCBI Taxonomy" id="3512"/>
    <lineage>
        <taxon>Eukaryota</taxon>
        <taxon>Viridiplantae</taxon>
        <taxon>Streptophyta</taxon>
        <taxon>Embryophyta</taxon>
        <taxon>Tracheophyta</taxon>
        <taxon>Spermatophyta</taxon>
        <taxon>Magnoliopsida</taxon>
        <taxon>eudicotyledons</taxon>
        <taxon>Gunneridae</taxon>
        <taxon>Pentapetalae</taxon>
        <taxon>rosids</taxon>
        <taxon>fabids</taxon>
        <taxon>Fagales</taxon>
        <taxon>Fagaceae</taxon>
        <taxon>Quercus</taxon>
    </lineage>
</organism>